<dbReference type="FunFam" id="1.10.10.820:FF:000001">
    <property type="entry name" value="Myosin heavy chain"/>
    <property type="match status" value="1"/>
</dbReference>
<organism evidence="13 14">
    <name type="scientific">Taeniopygia guttata</name>
    <name type="common">Zebra finch</name>
    <name type="synonym">Poephila guttata</name>
    <dbReference type="NCBI Taxonomy" id="59729"/>
    <lineage>
        <taxon>Eukaryota</taxon>
        <taxon>Metazoa</taxon>
        <taxon>Chordata</taxon>
        <taxon>Craniata</taxon>
        <taxon>Vertebrata</taxon>
        <taxon>Euteleostomi</taxon>
        <taxon>Archelosauria</taxon>
        <taxon>Archosauria</taxon>
        <taxon>Dinosauria</taxon>
        <taxon>Saurischia</taxon>
        <taxon>Theropoda</taxon>
        <taxon>Coelurosauria</taxon>
        <taxon>Aves</taxon>
        <taxon>Neognathae</taxon>
        <taxon>Neoaves</taxon>
        <taxon>Telluraves</taxon>
        <taxon>Australaves</taxon>
        <taxon>Passeriformes</taxon>
        <taxon>Passeroidea</taxon>
        <taxon>Estrildidae</taxon>
        <taxon>Estrildinae</taxon>
        <taxon>Taeniopygia</taxon>
    </lineage>
</organism>
<dbReference type="GO" id="GO:0003779">
    <property type="term" value="F:actin binding"/>
    <property type="evidence" value="ECO:0007669"/>
    <property type="project" value="UniProtKB-KW"/>
</dbReference>
<dbReference type="InterPro" id="IPR051567">
    <property type="entry name" value="Unconventional_Myosin_ATPase"/>
</dbReference>
<evidence type="ECO:0000256" key="5">
    <source>
        <dbReference type="ARBA" id="ARBA00022840"/>
    </source>
</evidence>
<reference evidence="13" key="2">
    <citation type="submission" date="2025-08" db="UniProtKB">
        <authorList>
            <consortium name="Ensembl"/>
        </authorList>
    </citation>
    <scope>IDENTIFICATION</scope>
</reference>
<dbReference type="GO" id="GO:0005524">
    <property type="term" value="F:ATP binding"/>
    <property type="evidence" value="ECO:0007669"/>
    <property type="project" value="UniProtKB-KW"/>
</dbReference>
<reference evidence="13 14" key="1">
    <citation type="journal article" date="2010" name="Nature">
        <title>The genome of a songbird.</title>
        <authorList>
            <person name="Warren W.C."/>
            <person name="Clayton D.F."/>
            <person name="Ellegren H."/>
            <person name="Arnold A.P."/>
            <person name="Hillier L.W."/>
            <person name="Kunstner A."/>
            <person name="Searle S."/>
            <person name="White S."/>
            <person name="Vilella A.J."/>
            <person name="Fairley S."/>
            <person name="Heger A."/>
            <person name="Kong L."/>
            <person name="Ponting C.P."/>
            <person name="Jarvis E.D."/>
            <person name="Mello C.V."/>
            <person name="Minx P."/>
            <person name="Lovell P."/>
            <person name="Velho T.A."/>
            <person name="Ferris M."/>
            <person name="Balakrishnan C.N."/>
            <person name="Sinha S."/>
            <person name="Blatti C."/>
            <person name="London S.E."/>
            <person name="Li Y."/>
            <person name="Lin Y.C."/>
            <person name="George J."/>
            <person name="Sweedler J."/>
            <person name="Southey B."/>
            <person name="Gunaratne P."/>
            <person name="Watson M."/>
            <person name="Nam K."/>
            <person name="Backstrom N."/>
            <person name="Smeds L."/>
            <person name="Nabholz B."/>
            <person name="Itoh Y."/>
            <person name="Whitney O."/>
            <person name="Pfenning A.R."/>
            <person name="Howard J."/>
            <person name="Volker M."/>
            <person name="Skinner B.M."/>
            <person name="Griffin D.K."/>
            <person name="Ye L."/>
            <person name="McLaren W.M."/>
            <person name="Flicek P."/>
            <person name="Quesada V."/>
            <person name="Velasco G."/>
            <person name="Lopez-Otin C."/>
            <person name="Puente X.S."/>
            <person name="Olender T."/>
            <person name="Lancet D."/>
            <person name="Smit A.F."/>
            <person name="Hubley R."/>
            <person name="Konkel M.K."/>
            <person name="Walker J.A."/>
            <person name="Batzer M.A."/>
            <person name="Gu W."/>
            <person name="Pollock D.D."/>
            <person name="Chen L."/>
            <person name="Cheng Z."/>
            <person name="Eichler E.E."/>
            <person name="Stapley J."/>
            <person name="Slate J."/>
            <person name="Ekblom R."/>
            <person name="Birkhead T."/>
            <person name="Burke T."/>
            <person name="Burt D."/>
            <person name="Scharff C."/>
            <person name="Adam I."/>
            <person name="Richard H."/>
            <person name="Sultan M."/>
            <person name="Soldatov A."/>
            <person name="Lehrach H."/>
            <person name="Edwards S.V."/>
            <person name="Yang S.P."/>
            <person name="Li X."/>
            <person name="Graves T."/>
            <person name="Fulton L."/>
            <person name="Nelson J."/>
            <person name="Chinwalla A."/>
            <person name="Hou S."/>
            <person name="Mardis E.R."/>
            <person name="Wilson R.K."/>
        </authorList>
    </citation>
    <scope>NUCLEOTIDE SEQUENCE [LARGE SCALE GENOMIC DNA]</scope>
</reference>
<dbReference type="OMA" id="WDGTESH"/>
<dbReference type="GO" id="GO:0003774">
    <property type="term" value="F:cytoskeletal motor activity"/>
    <property type="evidence" value="ECO:0007669"/>
    <property type="project" value="InterPro"/>
</dbReference>
<dbReference type="PROSITE" id="PS51016">
    <property type="entry name" value="MYTH4"/>
    <property type="match status" value="1"/>
</dbReference>
<protein>
    <recommendedName>
        <fullName evidence="15">MYO15 protein</fullName>
    </recommendedName>
</protein>
<evidence type="ECO:0000256" key="1">
    <source>
        <dbReference type="ARBA" id="ARBA00004496"/>
    </source>
</evidence>
<dbReference type="GeneTree" id="ENSGT00940000155335"/>
<evidence type="ECO:0000256" key="6">
    <source>
        <dbReference type="ARBA" id="ARBA00023054"/>
    </source>
</evidence>
<name>H0ZA51_TAEGU</name>
<evidence type="ECO:0000256" key="9">
    <source>
        <dbReference type="ARBA" id="ARBA00023203"/>
    </source>
</evidence>
<dbReference type="PANTHER" id="PTHR22692:SF21">
    <property type="entry name" value="MYOSIN XVA"/>
    <property type="match status" value="1"/>
</dbReference>
<dbReference type="GO" id="GO:0016459">
    <property type="term" value="C:myosin complex"/>
    <property type="evidence" value="ECO:0007669"/>
    <property type="project" value="UniProtKB-KW"/>
</dbReference>
<dbReference type="FunFam" id="1.20.58.530:FF:000005">
    <property type="entry name" value="unconventional myosin-IXa isoform X1"/>
    <property type="match status" value="1"/>
</dbReference>
<keyword evidence="7 10" id="KW-0518">Myosin</keyword>
<evidence type="ECO:0000256" key="7">
    <source>
        <dbReference type="ARBA" id="ARBA00023123"/>
    </source>
</evidence>
<comment type="similarity">
    <text evidence="2 10">Belongs to the TRAFAC class myosin-kinesin ATPase superfamily. Myosin family.</text>
</comment>
<dbReference type="Ensembl" id="ENSTGUT00000007530.2">
    <property type="protein sequence ID" value="ENSTGUP00000007454.2"/>
    <property type="gene ID" value="ENSTGUG00000007234.2"/>
</dbReference>
<dbReference type="GO" id="GO:0005737">
    <property type="term" value="C:cytoplasm"/>
    <property type="evidence" value="ECO:0007669"/>
    <property type="project" value="UniProtKB-SubCell"/>
</dbReference>
<evidence type="ECO:0000256" key="4">
    <source>
        <dbReference type="ARBA" id="ARBA00022741"/>
    </source>
</evidence>
<dbReference type="Gene3D" id="3.40.850.10">
    <property type="entry name" value="Kinesin motor domain"/>
    <property type="match status" value="2"/>
</dbReference>
<keyword evidence="9 10" id="KW-0009">Actin-binding</keyword>
<evidence type="ECO:0000259" key="12">
    <source>
        <dbReference type="PROSITE" id="PS51456"/>
    </source>
</evidence>
<dbReference type="InParanoid" id="H0ZA51"/>
<proteinExistence type="inferred from homology"/>
<evidence type="ECO:0000313" key="13">
    <source>
        <dbReference type="Ensembl" id="ENSTGUP00000007454.2"/>
    </source>
</evidence>
<dbReference type="Gene3D" id="1.20.58.530">
    <property type="match status" value="1"/>
</dbReference>
<dbReference type="PROSITE" id="PS51456">
    <property type="entry name" value="MYOSIN_MOTOR"/>
    <property type="match status" value="1"/>
</dbReference>
<keyword evidence="14" id="KW-1185">Reference proteome</keyword>
<dbReference type="PROSITE" id="PS50096">
    <property type="entry name" value="IQ"/>
    <property type="match status" value="1"/>
</dbReference>
<dbReference type="Pfam" id="PF00063">
    <property type="entry name" value="Myosin_head"/>
    <property type="match status" value="2"/>
</dbReference>
<evidence type="ECO:0008006" key="15">
    <source>
        <dbReference type="Google" id="ProtNLM"/>
    </source>
</evidence>
<dbReference type="InterPro" id="IPR001609">
    <property type="entry name" value="Myosin_head_motor_dom-like"/>
</dbReference>
<dbReference type="SUPFAM" id="SSF52540">
    <property type="entry name" value="P-loop containing nucleoside triphosphate hydrolases"/>
    <property type="match status" value="1"/>
</dbReference>
<dbReference type="STRING" id="59729.ENSTGUP00000007454"/>
<evidence type="ECO:0000259" key="11">
    <source>
        <dbReference type="PROSITE" id="PS51016"/>
    </source>
</evidence>
<dbReference type="PANTHER" id="PTHR22692">
    <property type="entry name" value="MYOSIN VII, XV"/>
    <property type="match status" value="1"/>
</dbReference>
<feature type="domain" description="MyTH4" evidence="11">
    <location>
        <begin position="747"/>
        <end position="898"/>
    </location>
</feature>
<evidence type="ECO:0000313" key="14">
    <source>
        <dbReference type="Proteomes" id="UP000007754"/>
    </source>
</evidence>
<dbReference type="SMART" id="SM00242">
    <property type="entry name" value="MYSc"/>
    <property type="match status" value="1"/>
</dbReference>
<keyword evidence="3" id="KW-0963">Cytoplasm</keyword>
<keyword evidence="4" id="KW-0547">Nucleotide-binding</keyword>
<evidence type="ECO:0000256" key="3">
    <source>
        <dbReference type="ARBA" id="ARBA00022490"/>
    </source>
</evidence>
<dbReference type="InterPro" id="IPR036961">
    <property type="entry name" value="Kinesin_motor_dom_sf"/>
</dbReference>
<keyword evidence="5" id="KW-0067">ATP-binding</keyword>
<comment type="subcellular location">
    <subcellularLocation>
        <location evidence="1">Cytoplasm</location>
    </subcellularLocation>
</comment>
<dbReference type="InterPro" id="IPR038185">
    <property type="entry name" value="MyTH4_dom_sf"/>
</dbReference>
<evidence type="ECO:0000256" key="8">
    <source>
        <dbReference type="ARBA" id="ARBA00023175"/>
    </source>
</evidence>
<dbReference type="AlphaFoldDB" id="H0ZA51"/>
<reference evidence="13" key="3">
    <citation type="submission" date="2025-09" db="UniProtKB">
        <authorList>
            <consortium name="Ensembl"/>
        </authorList>
    </citation>
    <scope>IDENTIFICATION</scope>
</reference>
<dbReference type="PRINTS" id="PR00193">
    <property type="entry name" value="MYOSINHEAVY"/>
</dbReference>
<evidence type="ECO:0000256" key="2">
    <source>
        <dbReference type="ARBA" id="ARBA00008314"/>
    </source>
</evidence>
<sequence length="1000" mass="114415">QMQSLCSLPIVRYQEPQEEDGLEDMTQLETSRARTSLWQTYIGSILVSVNPYRLYNIYGKEQVLQYEGRALGENPPHLFAIANVAYSKVMDAKHNQCIVIRWDTAVPMQTPNQRHPNCWVAATSLAWLAARSLASALQAKSERNYHIFYEMLAGLPSQQRQRYCLQGAETYYYLNQGGNCEIPGKDDAEDFRRLLNTMEVLNFSVEEQNSIFRILSSVLHLGNVYFEKYETDCQEVATVVSATEIRTVAELLQVSPEGLQKAITFKVTVSAGGHRDAIAKTLYSLLFGWLTDRINKLVYPRQEALSIAILDIYGFEDLNFNSFEQLCINYANEYLQFFFNRIVFQEEQEEYIREQIEWKEIPFSDNQPCIDLISQKPYGILRILDDQSCFPQATDHTFLQKCHYHHGTNPLYTKPKMPLPEFTIKHYAGKVTYQVHKFLDKNYDQVRQDVLDLFISSRTKVVANLFFGHAQVMARQRSLIRRSSTRTRRYKAPTVAARFQQSLLELVERMERCNPFFVRCIKPNNKKEPGLFEADVVKTQLRYSGILETIRIRKEGYPIRIPFLVFIDRCPGAAGWALPPQPGGTTEAVDVLGAVFGLGFPHSGSWEPPHRYARTFFIKRRFRSLRRKIILLQSRARGYLARQRYRRMRHTLIKFRSLVHIYVNRRRYLKELTRREVVDVTHLEIPAELMGLLEAAAAAREVNAGCVVLVPPPALQPDPQLTLPLDINDYPMAKYVRGHFQEPAFGMLTAPLKAPLTRLDEELCHEALSLFQLILRFMGDPGLGGKQETLFGNYIVQKGLSVPGLRDELLAQAANQVWRNTNVNNEERGWLLLAACLSAFPPSAAFDKYLLKFVSDYAFAGYKPVCQRKLMHAMARSQLGTAAARTFPPSLLEWTANRQQASMALDLHCFNGDQFSCPIHSWSTGEDLAGDVLKLRGLAEGWRGWSVAMKAGAHWAELAGHDYVLDLVSDLELLRGFPRQKSCFLIAWDGTESHSRDSRP</sequence>
<dbReference type="InterPro" id="IPR027417">
    <property type="entry name" value="P-loop_NTPase"/>
</dbReference>
<dbReference type="Pfam" id="PF00784">
    <property type="entry name" value="MyTH4"/>
    <property type="match status" value="1"/>
</dbReference>
<keyword evidence="8" id="KW-0505">Motor protein</keyword>
<dbReference type="HOGENOM" id="CLU_000192_7_3_1"/>
<dbReference type="Proteomes" id="UP000007754">
    <property type="component" value="Chromosome 14"/>
</dbReference>
<feature type="region of interest" description="Actin-binding" evidence="10">
    <location>
        <begin position="503"/>
        <end position="525"/>
    </location>
</feature>
<dbReference type="InterPro" id="IPR000857">
    <property type="entry name" value="MyTH4_dom"/>
</dbReference>
<dbReference type="Gene3D" id="1.25.40.530">
    <property type="entry name" value="MyTH4 domain"/>
    <property type="match status" value="1"/>
</dbReference>
<accession>H0ZA51</accession>
<dbReference type="SMART" id="SM00139">
    <property type="entry name" value="MyTH4"/>
    <property type="match status" value="1"/>
</dbReference>
<dbReference type="Gene3D" id="1.20.120.720">
    <property type="entry name" value="Myosin VI head, motor domain, U50 subdomain"/>
    <property type="match status" value="1"/>
</dbReference>
<comment type="caution">
    <text evidence="10">Lacks conserved residue(s) required for the propagation of feature annotation.</text>
</comment>
<feature type="domain" description="Myosin motor" evidence="12">
    <location>
        <begin position="40"/>
        <end position="569"/>
    </location>
</feature>
<evidence type="ECO:0000256" key="10">
    <source>
        <dbReference type="PROSITE-ProRule" id="PRU00782"/>
    </source>
</evidence>
<dbReference type="Gene3D" id="1.10.10.820">
    <property type="match status" value="1"/>
</dbReference>
<keyword evidence="6" id="KW-0175">Coiled coil</keyword>